<dbReference type="GO" id="GO:0005739">
    <property type="term" value="C:mitochondrion"/>
    <property type="evidence" value="ECO:0007669"/>
    <property type="project" value="TreeGrafter"/>
</dbReference>
<keyword evidence="5" id="KW-1185">Reference proteome</keyword>
<comment type="similarity">
    <text evidence="1">Belongs to the HscB family.</text>
</comment>
<dbReference type="InParanoid" id="A0A0H2SC31"/>
<dbReference type="GO" id="GO:0044571">
    <property type="term" value="P:[2Fe-2S] cluster assembly"/>
    <property type="evidence" value="ECO:0007669"/>
    <property type="project" value="InterPro"/>
</dbReference>
<dbReference type="InterPro" id="IPR001623">
    <property type="entry name" value="DnaJ_domain"/>
</dbReference>
<dbReference type="PANTHER" id="PTHR14021:SF15">
    <property type="entry name" value="IRON-SULFUR CLUSTER CO-CHAPERONE PROTEIN HSCB"/>
    <property type="match status" value="1"/>
</dbReference>
<evidence type="ECO:0000256" key="2">
    <source>
        <dbReference type="ARBA" id="ARBA00023186"/>
    </source>
</evidence>
<feature type="domain" description="J" evidence="3">
    <location>
        <begin position="48"/>
        <end position="116"/>
    </location>
</feature>
<dbReference type="FunCoup" id="A0A0H2SC31">
    <property type="interactions" value="256"/>
</dbReference>
<dbReference type="PANTHER" id="PTHR14021">
    <property type="entry name" value="IRON-SULFUR CLUSTER CO-CHAPERONE PROTEIN HSCB"/>
    <property type="match status" value="1"/>
</dbReference>
<dbReference type="GO" id="GO:0051259">
    <property type="term" value="P:protein complex oligomerization"/>
    <property type="evidence" value="ECO:0007669"/>
    <property type="project" value="InterPro"/>
</dbReference>
<proteinExistence type="inferred from homology"/>
<dbReference type="InterPro" id="IPR036386">
    <property type="entry name" value="HscB_C_sf"/>
</dbReference>
<name>A0A0H2SC31_9AGAM</name>
<dbReference type="Proteomes" id="UP000053477">
    <property type="component" value="Unassembled WGS sequence"/>
</dbReference>
<dbReference type="EMBL" id="KQ085943">
    <property type="protein sequence ID" value="KLO14451.1"/>
    <property type="molecule type" value="Genomic_DNA"/>
</dbReference>
<dbReference type="InterPro" id="IPR036869">
    <property type="entry name" value="J_dom_sf"/>
</dbReference>
<organism evidence="4 5">
    <name type="scientific">Schizopora paradoxa</name>
    <dbReference type="NCBI Taxonomy" id="27342"/>
    <lineage>
        <taxon>Eukaryota</taxon>
        <taxon>Fungi</taxon>
        <taxon>Dikarya</taxon>
        <taxon>Basidiomycota</taxon>
        <taxon>Agaricomycotina</taxon>
        <taxon>Agaricomycetes</taxon>
        <taxon>Hymenochaetales</taxon>
        <taxon>Schizoporaceae</taxon>
        <taxon>Schizopora</taxon>
    </lineage>
</organism>
<dbReference type="NCBIfam" id="TIGR00714">
    <property type="entry name" value="hscB"/>
    <property type="match status" value="1"/>
</dbReference>
<dbReference type="Pfam" id="PF07743">
    <property type="entry name" value="HSCB_C"/>
    <property type="match status" value="1"/>
</dbReference>
<accession>A0A0H2SC31</accession>
<dbReference type="SMART" id="SM00271">
    <property type="entry name" value="DnaJ"/>
    <property type="match status" value="1"/>
</dbReference>
<gene>
    <name evidence="4" type="ORF">SCHPADRAFT_826426</name>
</gene>
<dbReference type="GO" id="GO:0051087">
    <property type="term" value="F:protein-folding chaperone binding"/>
    <property type="evidence" value="ECO:0007669"/>
    <property type="project" value="InterPro"/>
</dbReference>
<protein>
    <submittedName>
        <fullName evidence="4">Co-chaperone Hsc20</fullName>
    </submittedName>
</protein>
<dbReference type="SUPFAM" id="SSF46565">
    <property type="entry name" value="Chaperone J-domain"/>
    <property type="match status" value="1"/>
</dbReference>
<evidence type="ECO:0000256" key="1">
    <source>
        <dbReference type="ARBA" id="ARBA00010476"/>
    </source>
</evidence>
<dbReference type="Gene3D" id="1.10.287.110">
    <property type="entry name" value="DnaJ domain"/>
    <property type="match status" value="1"/>
</dbReference>
<evidence type="ECO:0000313" key="4">
    <source>
        <dbReference type="EMBL" id="KLO14451.1"/>
    </source>
</evidence>
<dbReference type="OrthoDB" id="448954at2759"/>
<dbReference type="AlphaFoldDB" id="A0A0H2SC31"/>
<sequence length="216" mass="24334">MRKYGNANIQARFISSASRQCPSCSTTLPTRLPTCPNCFHIEPLQSSVSYFELFDLPSDANAFKIDTRDLRSRFLRAQRLCHPDVWSGKGKEVQSLAEAQSSTLNAAYRTLVSPVQRAQYILAQHGLPSLETEKLEDPELIMEIMDVRESLDDSTSVAEVEAVRGRNEERMEETTARLEAMLAGENWETARNLTTELKYLEGIETAAKERSEKLSS</sequence>
<dbReference type="STRING" id="27342.A0A0H2SC31"/>
<dbReference type="CDD" id="cd06257">
    <property type="entry name" value="DnaJ"/>
    <property type="match status" value="1"/>
</dbReference>
<evidence type="ECO:0000313" key="5">
    <source>
        <dbReference type="Proteomes" id="UP000053477"/>
    </source>
</evidence>
<reference evidence="4 5" key="1">
    <citation type="submission" date="2015-04" db="EMBL/GenBank/DDBJ databases">
        <title>Complete genome sequence of Schizopora paradoxa KUC8140, a cosmopolitan wood degrader in East Asia.</title>
        <authorList>
            <consortium name="DOE Joint Genome Institute"/>
            <person name="Min B."/>
            <person name="Park H."/>
            <person name="Jang Y."/>
            <person name="Kim J.-J."/>
            <person name="Kim K.H."/>
            <person name="Pangilinan J."/>
            <person name="Lipzen A."/>
            <person name="Riley R."/>
            <person name="Grigoriev I.V."/>
            <person name="Spatafora J.W."/>
            <person name="Choi I.-G."/>
        </authorList>
    </citation>
    <scope>NUCLEOTIDE SEQUENCE [LARGE SCALE GENOMIC DNA]</scope>
    <source>
        <strain evidence="4 5">KUC8140</strain>
    </source>
</reference>
<keyword evidence="2" id="KW-0143">Chaperone</keyword>
<evidence type="ECO:0000259" key="3">
    <source>
        <dbReference type="SMART" id="SM00271"/>
    </source>
</evidence>
<dbReference type="Gene3D" id="1.20.1280.20">
    <property type="entry name" value="HscB, C-terminal domain"/>
    <property type="match status" value="1"/>
</dbReference>
<dbReference type="SUPFAM" id="SSF47144">
    <property type="entry name" value="HSC20 (HSCB), C-terminal oligomerisation domain"/>
    <property type="match status" value="1"/>
</dbReference>
<dbReference type="InterPro" id="IPR009073">
    <property type="entry name" value="HscB_oligo_C"/>
</dbReference>
<dbReference type="InterPro" id="IPR004640">
    <property type="entry name" value="HscB"/>
</dbReference>
<dbReference type="GO" id="GO:0001671">
    <property type="term" value="F:ATPase activator activity"/>
    <property type="evidence" value="ECO:0007669"/>
    <property type="project" value="InterPro"/>
</dbReference>